<feature type="domain" description="Calcium uniporter protein C-terminal" evidence="12">
    <location>
        <begin position="152"/>
        <end position="311"/>
    </location>
</feature>
<comment type="subcellular location">
    <subcellularLocation>
        <location evidence="1">Membrane</location>
        <topology evidence="1">Multi-pass membrane protein</topology>
    </subcellularLocation>
</comment>
<evidence type="ECO:0000256" key="2">
    <source>
        <dbReference type="ARBA" id="ARBA00005653"/>
    </source>
</evidence>
<dbReference type="Pfam" id="PF04678">
    <property type="entry name" value="MCU"/>
    <property type="match status" value="1"/>
</dbReference>
<dbReference type="Proteomes" id="UP000594263">
    <property type="component" value="Unplaced"/>
</dbReference>
<dbReference type="GO" id="GO:1990246">
    <property type="term" value="C:uniplex complex"/>
    <property type="evidence" value="ECO:0007669"/>
    <property type="project" value="TreeGrafter"/>
</dbReference>
<feature type="transmembrane region" description="Helical" evidence="11">
    <location>
        <begin position="253"/>
        <end position="273"/>
    </location>
</feature>
<evidence type="ECO:0000256" key="3">
    <source>
        <dbReference type="ARBA" id="ARBA00022448"/>
    </source>
</evidence>
<dbReference type="Gramene" id="Kaladp0099s0013.1.v1.1">
    <property type="protein sequence ID" value="Kaladp0099s0013.1.v1.1"/>
    <property type="gene ID" value="Kaladp0099s0013.v1.1"/>
</dbReference>
<dbReference type="EnsemblPlants" id="Kaladp0099s0013.1.v1.1">
    <property type="protein sequence ID" value="Kaladp0099s0013.1.v1.1"/>
    <property type="gene ID" value="Kaladp0099s0013.v1.1"/>
</dbReference>
<dbReference type="AlphaFoldDB" id="A0A7N0V2L2"/>
<feature type="compositionally biased region" description="Polar residues" evidence="10">
    <location>
        <begin position="20"/>
        <end position="37"/>
    </location>
</feature>
<keyword evidence="6" id="KW-0106">Calcium</keyword>
<dbReference type="OMA" id="AKTNFHR"/>
<evidence type="ECO:0000256" key="1">
    <source>
        <dbReference type="ARBA" id="ARBA00004141"/>
    </source>
</evidence>
<evidence type="ECO:0000256" key="8">
    <source>
        <dbReference type="ARBA" id="ARBA00023065"/>
    </source>
</evidence>
<keyword evidence="5 11" id="KW-0812">Transmembrane</keyword>
<evidence type="ECO:0000259" key="12">
    <source>
        <dbReference type="Pfam" id="PF04678"/>
    </source>
</evidence>
<reference evidence="13" key="1">
    <citation type="submission" date="2021-01" db="UniProtKB">
        <authorList>
            <consortium name="EnsemblPlants"/>
        </authorList>
    </citation>
    <scope>IDENTIFICATION</scope>
</reference>
<keyword evidence="7 11" id="KW-1133">Transmembrane helix</keyword>
<proteinExistence type="inferred from homology"/>
<keyword evidence="9 11" id="KW-0472">Membrane</keyword>
<dbReference type="InterPro" id="IPR006769">
    <property type="entry name" value="MCU_C"/>
</dbReference>
<name>A0A7N0V2L2_KALFE</name>
<dbReference type="PANTHER" id="PTHR13462">
    <property type="entry name" value="CALCIUM UNIPORTER PROTEIN, MITOCHONDRIAL"/>
    <property type="match status" value="1"/>
</dbReference>
<evidence type="ECO:0000256" key="4">
    <source>
        <dbReference type="ARBA" id="ARBA00022568"/>
    </source>
</evidence>
<feature type="region of interest" description="Disordered" evidence="10">
    <location>
        <begin position="1"/>
        <end position="42"/>
    </location>
</feature>
<keyword evidence="8" id="KW-0406">Ion transport</keyword>
<dbReference type="InterPro" id="IPR039055">
    <property type="entry name" value="MCU_fam"/>
</dbReference>
<dbReference type="GO" id="GO:0015292">
    <property type="term" value="F:uniporter activity"/>
    <property type="evidence" value="ECO:0007669"/>
    <property type="project" value="TreeGrafter"/>
</dbReference>
<keyword evidence="14" id="KW-1185">Reference proteome</keyword>
<organism evidence="13 14">
    <name type="scientific">Kalanchoe fedtschenkoi</name>
    <name type="common">Lavender scallops</name>
    <name type="synonym">South American air plant</name>
    <dbReference type="NCBI Taxonomy" id="63787"/>
    <lineage>
        <taxon>Eukaryota</taxon>
        <taxon>Viridiplantae</taxon>
        <taxon>Streptophyta</taxon>
        <taxon>Embryophyta</taxon>
        <taxon>Tracheophyta</taxon>
        <taxon>Spermatophyta</taxon>
        <taxon>Magnoliopsida</taxon>
        <taxon>eudicotyledons</taxon>
        <taxon>Gunneridae</taxon>
        <taxon>Pentapetalae</taxon>
        <taxon>Saxifragales</taxon>
        <taxon>Crassulaceae</taxon>
        <taxon>Kalanchoe</taxon>
    </lineage>
</organism>
<keyword evidence="3" id="KW-0813">Transport</keyword>
<accession>A0A7N0V2L2</accession>
<evidence type="ECO:0000256" key="6">
    <source>
        <dbReference type="ARBA" id="ARBA00022837"/>
    </source>
</evidence>
<dbReference type="PANTHER" id="PTHR13462:SF17">
    <property type="entry name" value="CALCIUM UNIPORTER PROTEIN 4, MITOCHONDRIAL"/>
    <property type="match status" value="1"/>
</dbReference>
<evidence type="ECO:0000313" key="14">
    <source>
        <dbReference type="Proteomes" id="UP000594263"/>
    </source>
</evidence>
<evidence type="ECO:0000256" key="5">
    <source>
        <dbReference type="ARBA" id="ARBA00022692"/>
    </source>
</evidence>
<dbReference type="GO" id="GO:0005262">
    <property type="term" value="F:calcium channel activity"/>
    <property type="evidence" value="ECO:0007669"/>
    <property type="project" value="TreeGrafter"/>
</dbReference>
<evidence type="ECO:0000256" key="10">
    <source>
        <dbReference type="SAM" id="MobiDB-lite"/>
    </source>
</evidence>
<evidence type="ECO:0000256" key="7">
    <source>
        <dbReference type="ARBA" id="ARBA00022989"/>
    </source>
</evidence>
<dbReference type="GO" id="GO:0051560">
    <property type="term" value="P:mitochondrial calcium ion homeostasis"/>
    <property type="evidence" value="ECO:0007669"/>
    <property type="project" value="InterPro"/>
</dbReference>
<keyword evidence="4" id="KW-0109">Calcium transport</keyword>
<sequence>MALRRSLPHRLAVSEPHLHQPSSLATSNTEQSRSYITSPDPAPNPTFFQRLFPRRSLYQSSSRLPELFSIPVGDKLREKLKRVNSVSVNDRIRWLAPPPPVTDAARVSVDDARRLLRLAQVERMKLALRKIERSAISYGEYVRLCVEECGDEEQGREFSKLMDATGNVIVLGNTVFLRPEQVAKTMETLISQSISTAGDPRRAKLEQMEAELSAIDEKARALVRGEMYCGLGFVILQTLGFMRLTFWELSWDVMEPICFFVTSMHFVAAYGFFLRTATEPSFEGLFRRRFEVRRRRLMAARGFDFLKYEELRKVVTGGVKGTLQF</sequence>
<protein>
    <recommendedName>
        <fullName evidence="12">Calcium uniporter protein C-terminal domain-containing protein</fullName>
    </recommendedName>
</protein>
<evidence type="ECO:0000256" key="11">
    <source>
        <dbReference type="SAM" id="Phobius"/>
    </source>
</evidence>
<evidence type="ECO:0000256" key="9">
    <source>
        <dbReference type="ARBA" id="ARBA00023136"/>
    </source>
</evidence>
<evidence type="ECO:0000313" key="13">
    <source>
        <dbReference type="EnsemblPlants" id="Kaladp0099s0013.1.v1.1"/>
    </source>
</evidence>
<comment type="similarity">
    <text evidence="2">Belongs to the MCU (TC 1.A.77) family.</text>
</comment>
<dbReference type="GO" id="GO:0036444">
    <property type="term" value="P:calcium import into the mitochondrion"/>
    <property type="evidence" value="ECO:0007669"/>
    <property type="project" value="TreeGrafter"/>
</dbReference>
<feature type="transmembrane region" description="Helical" evidence="11">
    <location>
        <begin position="228"/>
        <end position="247"/>
    </location>
</feature>